<protein>
    <recommendedName>
        <fullName evidence="1">PHR domain-containing protein</fullName>
    </recommendedName>
</protein>
<dbReference type="Gene3D" id="2.60.120.820">
    <property type="entry name" value="PHR domain"/>
    <property type="match status" value="1"/>
</dbReference>
<name>A0A0V0R0T8_PSEPJ</name>
<proteinExistence type="predicted"/>
<keyword evidence="3" id="KW-1185">Reference proteome</keyword>
<dbReference type="AlphaFoldDB" id="A0A0V0R0T8"/>
<dbReference type="InParanoid" id="A0A0V0R0T8"/>
<dbReference type="InterPro" id="IPR038648">
    <property type="entry name" value="PHR_sf"/>
</dbReference>
<evidence type="ECO:0000313" key="2">
    <source>
        <dbReference type="EMBL" id="KRX08137.1"/>
    </source>
</evidence>
<evidence type="ECO:0000259" key="1">
    <source>
        <dbReference type="Pfam" id="PF08005"/>
    </source>
</evidence>
<organism evidence="2 3">
    <name type="scientific">Pseudocohnilembus persalinus</name>
    <name type="common">Ciliate</name>
    <dbReference type="NCBI Taxonomy" id="266149"/>
    <lineage>
        <taxon>Eukaryota</taxon>
        <taxon>Sar</taxon>
        <taxon>Alveolata</taxon>
        <taxon>Ciliophora</taxon>
        <taxon>Intramacronucleata</taxon>
        <taxon>Oligohymenophorea</taxon>
        <taxon>Scuticociliatia</taxon>
        <taxon>Philasterida</taxon>
        <taxon>Pseudocohnilembidae</taxon>
        <taxon>Pseudocohnilembus</taxon>
    </lineage>
</organism>
<accession>A0A0V0R0T8</accession>
<comment type="caution">
    <text evidence="2">The sequence shown here is derived from an EMBL/GenBank/DDBJ whole genome shotgun (WGS) entry which is preliminary data.</text>
</comment>
<sequence>MATEGKKTCDMIKFQLNSHLENKSVVLLGIRQNKVMNWMQNEKVSLNFRMKAENLPWDPADLLLDDNFEIDKNTVIRGNMIDVYFQNPIKVFPNSKYILACMCESKWWQAFSGGCKKTYNEKSENQIENEKEPFLFFETKQHEAPEDFKLNNTNLENGQLHTFIYAIEQE</sequence>
<feature type="domain" description="PHR" evidence="1">
    <location>
        <begin position="7"/>
        <end position="165"/>
    </location>
</feature>
<dbReference type="Pfam" id="PF08005">
    <property type="entry name" value="PHR"/>
    <property type="match status" value="1"/>
</dbReference>
<dbReference type="Proteomes" id="UP000054937">
    <property type="component" value="Unassembled WGS sequence"/>
</dbReference>
<dbReference type="EMBL" id="LDAU01000073">
    <property type="protein sequence ID" value="KRX08137.1"/>
    <property type="molecule type" value="Genomic_DNA"/>
</dbReference>
<evidence type="ECO:0000313" key="3">
    <source>
        <dbReference type="Proteomes" id="UP000054937"/>
    </source>
</evidence>
<reference evidence="2 3" key="1">
    <citation type="journal article" date="2015" name="Sci. Rep.">
        <title>Genome of the facultative scuticociliatosis pathogen Pseudocohnilembus persalinus provides insight into its virulence through horizontal gene transfer.</title>
        <authorList>
            <person name="Xiong J."/>
            <person name="Wang G."/>
            <person name="Cheng J."/>
            <person name="Tian M."/>
            <person name="Pan X."/>
            <person name="Warren A."/>
            <person name="Jiang C."/>
            <person name="Yuan D."/>
            <person name="Miao W."/>
        </authorList>
    </citation>
    <scope>NUCLEOTIDE SEQUENCE [LARGE SCALE GENOMIC DNA]</scope>
    <source>
        <strain evidence="2">36N120E</strain>
    </source>
</reference>
<dbReference type="InterPro" id="IPR012983">
    <property type="entry name" value="PHR"/>
</dbReference>
<gene>
    <name evidence="2" type="ORF">PPERSA_01682</name>
</gene>